<feature type="domain" description="Piezo non-specific cation channel cap" evidence="13">
    <location>
        <begin position="2240"/>
        <end position="2526"/>
    </location>
</feature>
<feature type="transmembrane region" description="Helical" evidence="12">
    <location>
        <begin position="716"/>
        <end position="740"/>
    </location>
</feature>
<keyword evidence="8 12" id="KW-0472">Membrane</keyword>
<comment type="similarity">
    <text evidence="2">Belongs to the PIEZO (TC 1.A.75) family.</text>
</comment>
<feature type="transmembrane region" description="Helical" evidence="12">
    <location>
        <begin position="2181"/>
        <end position="2204"/>
    </location>
</feature>
<feature type="transmembrane region" description="Helical" evidence="12">
    <location>
        <begin position="2039"/>
        <end position="2060"/>
    </location>
</feature>
<feature type="transmembrane region" description="Helical" evidence="12">
    <location>
        <begin position="1237"/>
        <end position="1260"/>
    </location>
</feature>
<feature type="transmembrane region" description="Helical" evidence="12">
    <location>
        <begin position="460"/>
        <end position="478"/>
    </location>
</feature>
<feature type="region of interest" description="Disordered" evidence="11">
    <location>
        <begin position="1581"/>
        <end position="1656"/>
    </location>
</feature>
<keyword evidence="6 12" id="KW-1133">Transmembrane helix</keyword>
<name>A0A9Q1CD42_HOLLE</name>
<feature type="transmembrane region" description="Helical" evidence="12">
    <location>
        <begin position="193"/>
        <end position="209"/>
    </location>
</feature>
<dbReference type="InterPro" id="IPR027272">
    <property type="entry name" value="Piezo"/>
</dbReference>
<feature type="transmembrane region" description="Helical" evidence="12">
    <location>
        <begin position="221"/>
        <end position="239"/>
    </location>
</feature>
<feature type="domain" description="Piezo TM1-24" evidence="16">
    <location>
        <begin position="334"/>
        <end position="746"/>
    </location>
</feature>
<evidence type="ECO:0000256" key="1">
    <source>
        <dbReference type="ARBA" id="ARBA00004651"/>
    </source>
</evidence>
<keyword evidence="7" id="KW-0406">Ion transport</keyword>
<keyword evidence="5 12" id="KW-0812">Transmembrane</keyword>
<dbReference type="InterPro" id="IPR056770">
    <property type="entry name" value="Piezo_THU9_anchor"/>
</dbReference>
<dbReference type="InterPro" id="IPR056768">
    <property type="entry name" value="THU_Piezo"/>
</dbReference>
<feature type="transmembrane region" description="Helical" evidence="12">
    <location>
        <begin position="118"/>
        <end position="138"/>
    </location>
</feature>
<feature type="compositionally biased region" description="Polar residues" evidence="11">
    <location>
        <begin position="1488"/>
        <end position="1500"/>
    </location>
</feature>
<feature type="transmembrane region" description="Helical" evidence="12">
    <location>
        <begin position="1796"/>
        <end position="1818"/>
    </location>
</feature>
<evidence type="ECO:0000256" key="2">
    <source>
        <dbReference type="ARBA" id="ARBA00007821"/>
    </source>
</evidence>
<feature type="transmembrane region" description="Helical" evidence="12">
    <location>
        <begin position="2010"/>
        <end position="2030"/>
    </location>
</feature>
<feature type="domain" description="Piezo TM25-28" evidence="14">
    <location>
        <begin position="1159"/>
        <end position="1382"/>
    </location>
</feature>
<evidence type="ECO:0000256" key="10">
    <source>
        <dbReference type="SAM" id="Coils"/>
    </source>
</evidence>
<evidence type="ECO:0000256" key="3">
    <source>
        <dbReference type="ARBA" id="ARBA00022448"/>
    </source>
</evidence>
<evidence type="ECO:0000259" key="16">
    <source>
        <dbReference type="Pfam" id="PF24871"/>
    </source>
</evidence>
<feature type="compositionally biased region" description="Basic and acidic residues" evidence="11">
    <location>
        <begin position="414"/>
        <end position="423"/>
    </location>
</feature>
<feature type="domain" description="Piezo THU9 and anchor" evidence="17">
    <location>
        <begin position="1966"/>
        <end position="2203"/>
    </location>
</feature>
<dbReference type="Pfam" id="PF24874">
    <property type="entry name" value="Piezo_THU9_anchor"/>
    <property type="match status" value="1"/>
</dbReference>
<dbReference type="PANTHER" id="PTHR47049">
    <property type="entry name" value="PIEZO-TYPE MECHANOSENSITIVE ION CHANNEL HOMOLOG"/>
    <property type="match status" value="1"/>
</dbReference>
<feature type="transmembrane region" description="Helical" evidence="12">
    <location>
        <begin position="1176"/>
        <end position="1195"/>
    </location>
</feature>
<evidence type="ECO:0000256" key="6">
    <source>
        <dbReference type="ARBA" id="ARBA00022989"/>
    </source>
</evidence>
<reference evidence="18" key="1">
    <citation type="submission" date="2021-10" db="EMBL/GenBank/DDBJ databases">
        <title>Tropical sea cucumber genome reveals ecological adaptation and Cuvierian tubules defense mechanism.</title>
        <authorList>
            <person name="Chen T."/>
        </authorList>
    </citation>
    <scope>NUCLEOTIDE SEQUENCE</scope>
    <source>
        <strain evidence="18">Nanhai2018</strain>
        <tissue evidence="18">Muscle</tissue>
    </source>
</reference>
<feature type="compositionally biased region" description="Acidic residues" evidence="11">
    <location>
        <begin position="775"/>
        <end position="788"/>
    </location>
</feature>
<dbReference type="Pfam" id="PF12166">
    <property type="entry name" value="Piezo_cap"/>
    <property type="match status" value="1"/>
</dbReference>
<feature type="transmembrane region" description="Helical" evidence="12">
    <location>
        <begin position="283"/>
        <end position="300"/>
    </location>
</feature>
<evidence type="ECO:0000313" key="18">
    <source>
        <dbReference type="EMBL" id="KAJ8042459.1"/>
    </source>
</evidence>
<dbReference type="InterPro" id="IPR031805">
    <property type="entry name" value="Piezo_TM25-28"/>
</dbReference>
<feature type="compositionally biased region" description="Acidic residues" evidence="11">
    <location>
        <begin position="1854"/>
        <end position="1865"/>
    </location>
</feature>
<evidence type="ECO:0000256" key="9">
    <source>
        <dbReference type="ARBA" id="ARBA00023303"/>
    </source>
</evidence>
<feature type="transmembrane region" description="Helical" evidence="12">
    <location>
        <begin position="1725"/>
        <end position="1744"/>
    </location>
</feature>
<feature type="transmembrane region" description="Helical" evidence="12">
    <location>
        <begin position="1968"/>
        <end position="1990"/>
    </location>
</feature>
<evidence type="ECO:0000256" key="12">
    <source>
        <dbReference type="SAM" id="Phobius"/>
    </source>
</evidence>
<feature type="compositionally biased region" description="Basic and acidic residues" evidence="11">
    <location>
        <begin position="370"/>
        <end position="383"/>
    </location>
</feature>
<feature type="transmembrane region" description="Helical" evidence="12">
    <location>
        <begin position="2072"/>
        <end position="2089"/>
    </location>
</feature>
<dbReference type="GO" id="GO:0008381">
    <property type="term" value="F:mechanosensitive monoatomic ion channel activity"/>
    <property type="evidence" value="ECO:0007669"/>
    <property type="project" value="InterPro"/>
</dbReference>
<evidence type="ECO:0000259" key="15">
    <source>
        <dbReference type="Pfam" id="PF23188"/>
    </source>
</evidence>
<comment type="caution">
    <text evidence="18">The sequence shown here is derived from an EMBL/GenBank/DDBJ whole genome shotgun (WGS) entry which is preliminary data.</text>
</comment>
<feature type="coiled-coil region" evidence="10">
    <location>
        <begin position="1354"/>
        <end position="1381"/>
    </location>
</feature>
<evidence type="ECO:0000313" key="19">
    <source>
        <dbReference type="Proteomes" id="UP001152320"/>
    </source>
</evidence>
<feature type="transmembrane region" description="Helical" evidence="12">
    <location>
        <begin position="618"/>
        <end position="635"/>
    </location>
</feature>
<feature type="transmembrane region" description="Helical" evidence="12">
    <location>
        <begin position="1063"/>
        <end position="1092"/>
    </location>
</feature>
<feature type="domain" description="Piezo TM1-24" evidence="16">
    <location>
        <begin position="28"/>
        <end position="319"/>
    </location>
</feature>
<evidence type="ECO:0000256" key="5">
    <source>
        <dbReference type="ARBA" id="ARBA00022692"/>
    </source>
</evidence>
<feature type="transmembrane region" description="Helical" evidence="12">
    <location>
        <begin position="15"/>
        <end position="39"/>
    </location>
</feature>
<feature type="transmembrane region" description="Helical" evidence="12">
    <location>
        <begin position="532"/>
        <end position="551"/>
    </location>
</feature>
<feature type="transmembrane region" description="Helical" evidence="12">
    <location>
        <begin position="1751"/>
        <end position="1776"/>
    </location>
</feature>
<feature type="region of interest" description="Disordered" evidence="11">
    <location>
        <begin position="1836"/>
        <end position="1946"/>
    </location>
</feature>
<dbReference type="Pfam" id="PF24871">
    <property type="entry name" value="Piezo_TM1-24"/>
    <property type="match status" value="2"/>
</dbReference>
<dbReference type="PANTHER" id="PTHR47049:SF2">
    <property type="entry name" value="PIEZO-TYPE MECHANOSENSITIVE ION CHANNEL HOMOLOG"/>
    <property type="match status" value="1"/>
</dbReference>
<feature type="compositionally biased region" description="Acidic residues" evidence="11">
    <location>
        <begin position="1893"/>
        <end position="1905"/>
    </location>
</feature>
<evidence type="ECO:0000256" key="11">
    <source>
        <dbReference type="SAM" id="MobiDB-lite"/>
    </source>
</evidence>
<evidence type="ECO:0000256" key="7">
    <source>
        <dbReference type="ARBA" id="ARBA00023065"/>
    </source>
</evidence>
<feature type="transmembrane region" description="Helical" evidence="12">
    <location>
        <begin position="1018"/>
        <end position="1051"/>
    </location>
</feature>
<keyword evidence="4" id="KW-1003">Cell membrane</keyword>
<feature type="compositionally biased region" description="Acidic residues" evidence="11">
    <location>
        <begin position="1927"/>
        <end position="1943"/>
    </location>
</feature>
<dbReference type="Pfam" id="PF15917">
    <property type="entry name" value="Piezo_TM25-28"/>
    <property type="match status" value="1"/>
</dbReference>
<feature type="transmembrane region" description="Helical" evidence="12">
    <location>
        <begin position="60"/>
        <end position="84"/>
    </location>
</feature>
<evidence type="ECO:0000259" key="13">
    <source>
        <dbReference type="Pfam" id="PF12166"/>
    </source>
</evidence>
<dbReference type="Proteomes" id="UP001152320">
    <property type="component" value="Chromosome 5"/>
</dbReference>
<feature type="transmembrane region" description="Helical" evidence="12">
    <location>
        <begin position="167"/>
        <end position="187"/>
    </location>
</feature>
<dbReference type="OrthoDB" id="303066at2759"/>
<organism evidence="18 19">
    <name type="scientific">Holothuria leucospilota</name>
    <name type="common">Black long sea cucumber</name>
    <name type="synonym">Mertensiothuria leucospilota</name>
    <dbReference type="NCBI Taxonomy" id="206669"/>
    <lineage>
        <taxon>Eukaryota</taxon>
        <taxon>Metazoa</taxon>
        <taxon>Echinodermata</taxon>
        <taxon>Eleutherozoa</taxon>
        <taxon>Echinozoa</taxon>
        <taxon>Holothuroidea</taxon>
        <taxon>Aspidochirotacea</taxon>
        <taxon>Aspidochirotida</taxon>
        <taxon>Holothuriidae</taxon>
        <taxon>Holothuria</taxon>
    </lineage>
</organism>
<dbReference type="EMBL" id="JAIZAY010000005">
    <property type="protein sequence ID" value="KAJ8042459.1"/>
    <property type="molecule type" value="Genomic_DNA"/>
</dbReference>
<evidence type="ECO:0000259" key="17">
    <source>
        <dbReference type="Pfam" id="PF24874"/>
    </source>
</evidence>
<feature type="compositionally biased region" description="Basic residues" evidence="11">
    <location>
        <begin position="1869"/>
        <end position="1887"/>
    </location>
</feature>
<feature type="transmembrane region" description="Helical" evidence="12">
    <location>
        <begin position="1201"/>
        <end position="1217"/>
    </location>
</feature>
<dbReference type="Pfam" id="PF23188">
    <property type="entry name" value="THU_Piezo1"/>
    <property type="match status" value="1"/>
</dbReference>
<protein>
    <submittedName>
        <fullName evidence="18">Piezo-type mechanosensitive ion channel component 2</fullName>
    </submittedName>
</protein>
<feature type="region of interest" description="Disordered" evidence="11">
    <location>
        <begin position="348"/>
        <end position="424"/>
    </location>
</feature>
<comment type="subcellular location">
    <subcellularLocation>
        <location evidence="1">Cell membrane</location>
        <topology evidence="1">Multi-pass membrane protein</topology>
    </subcellularLocation>
</comment>
<feature type="transmembrane region" description="Helical" evidence="12">
    <location>
        <begin position="433"/>
        <end position="454"/>
    </location>
</feature>
<keyword evidence="3" id="KW-0813">Transport</keyword>
<feature type="compositionally biased region" description="Basic and acidic residues" evidence="11">
    <location>
        <begin position="1838"/>
        <end position="1853"/>
    </location>
</feature>
<feature type="transmembrane region" description="Helical" evidence="12">
    <location>
        <begin position="490"/>
        <end position="509"/>
    </location>
</feature>
<feature type="domain" description="Piezo transmembrane helical unit" evidence="15">
    <location>
        <begin position="1706"/>
        <end position="1830"/>
    </location>
</feature>
<dbReference type="InterPro" id="IPR056769">
    <property type="entry name" value="Piezo_TM1-24"/>
</dbReference>
<keyword evidence="19" id="KW-1185">Reference proteome</keyword>
<keyword evidence="9" id="KW-0407">Ion channel</keyword>
<dbReference type="InterPro" id="IPR031334">
    <property type="entry name" value="Piezo_cap_dom"/>
</dbReference>
<feature type="transmembrane region" description="Helical" evidence="12">
    <location>
        <begin position="641"/>
        <end position="660"/>
    </location>
</feature>
<feature type="transmembrane region" description="Helical" evidence="12">
    <location>
        <begin position="1299"/>
        <end position="1316"/>
    </location>
</feature>
<feature type="compositionally biased region" description="Polar residues" evidence="11">
    <location>
        <begin position="385"/>
        <end position="395"/>
    </location>
</feature>
<feature type="transmembrane region" description="Helical" evidence="12">
    <location>
        <begin position="1112"/>
        <end position="1134"/>
    </location>
</feature>
<keyword evidence="10" id="KW-0175">Coiled coil</keyword>
<evidence type="ECO:0000256" key="8">
    <source>
        <dbReference type="ARBA" id="ARBA00023136"/>
    </source>
</evidence>
<evidence type="ECO:0000256" key="4">
    <source>
        <dbReference type="ARBA" id="ARBA00022475"/>
    </source>
</evidence>
<dbReference type="GO" id="GO:0005886">
    <property type="term" value="C:plasma membrane"/>
    <property type="evidence" value="ECO:0007669"/>
    <property type="project" value="UniProtKB-SubCell"/>
</dbReference>
<evidence type="ECO:0000259" key="14">
    <source>
        <dbReference type="Pfam" id="PF15917"/>
    </source>
</evidence>
<feature type="transmembrane region" description="Helical" evidence="12">
    <location>
        <begin position="949"/>
        <end position="969"/>
    </location>
</feature>
<feature type="region of interest" description="Disordered" evidence="11">
    <location>
        <begin position="775"/>
        <end position="800"/>
    </location>
</feature>
<feature type="transmembrane region" description="Helical" evidence="12">
    <location>
        <begin position="2443"/>
        <end position="2463"/>
    </location>
</feature>
<accession>A0A9Q1CD42</accession>
<feature type="transmembrane region" description="Helical" evidence="12">
    <location>
        <begin position="667"/>
        <end position="686"/>
    </location>
</feature>
<sequence length="2530" mass="288453">MVNIGTGVAAFLFKWILPCVVLAASVVRFNAVSGVYLLCFLGLPLMPNPTRISLRGRTGVYLKVLTILGALACILQCVFQIVIYATDIAQNLPLCEANESLWRQLGFQRLDGLNFIDGVRLVVPDVAVFILTLFIFLVSKKLVGPNASESQQQGVVMERRPPKHNQVVEGIRCFITMLLLAAAGIIVPSVISAVYFLSFLVVATWWAFYMTWGRTFNVLQLVWLVYSGSHIIVLYLYQFQFFQEEVYWDDFLPRLMGLTTIINATCNADVVDPRSLSFAKGQLWPIYANPGILFLFYWYLGTQVRAWMDGPRRRDGEDVNGVQNGLSHGSVGTLLLYISNAVVTRSRDSKDREYVATPRSPVHKKKKKKGTGERQDEPERGLMDETTTSYQSMGESSKAAEAAPPDEEAPPASGEDHHHETSDSYKLSPLTTIVAYITKQSYMVALILMMAWSIIFHSVLSFFLLFWALAIWVLPIGTMRGRCLWTSLPLVLYAEALTCITFVYGIHLYEDELPTKVNGINLKEIGFLKKKYQCLVLAGEILFTVIFWLTLRQFLRERRLKRVSDAPEGIVLQPFGVIFSEPSEEIEALTQKTGHSEIGQSETMTRIGTFIEKICSKYWIFLVGAFFLIMTLFGDPDIFKIIYLIFFLILVNLFVLSFPLFRVFSGLICWIVVLYSMCCLLLIYSYQFEYAPEIWYNVTHISSTTLAALGLQQYDIAALFINLLIPVAFIIIIMMQLHYFHSAFLKRSQMNRSGYTGLPEDDITLIEFCRRQPENADDEEEGGAEGEAEPGTSGDATDEGKKSKSRWKIWFAAQYRKAKKLYTPATVLLWRFMEIHISKLVLLVIFVVITNQVNAFNGILLLVIFIAIPFPIFMGLLSLGSLFWVSLIMLAKMIYQIDLIGDEVNFPDCINENVTSWFTIKWTEPVMSITVKGNGSTLMWLGVEKVDNFSSYVGGYVGIIVVIVAQKVISLHQRQYRNENGLHAPKYSIVFLDITRDRADEGLVSCFKFLVNYAFYKFGLEICFLFTVIATSVRLDMFGAIFMLLMLLMLFLRRQKVSVLWPFYAIALVILLLLAYAFSLGLPPVLCIAYPWDSLSPRLIEWIYLPDYGNPPTGKFILTDFIQLLLVCLQWQVFRMERREEAIREGGDNYEATTDVENIATNPVPNFNLKRTYLNIVKILVFNFNFWVTLAIVYLAGTLRISLLGIIYIIFAFIFLWGGQDFLTKPTAVKLRRWNVLLGYCVFVIIAKVMLQLMTCVYINQLIASENCWVVQLFGVVCFQTGYNPPEDECHLPEDTARMTWDIICFIFILIQRRIFNSNYFQYVVLDLEEEGKLSSKGAELINEILATKVRNNRLKEERILERVKRKMAKIRDRQAKLAESSGWIEPKTHGEAIRGQGGYYMFEELSDDELSDLEEAGIIDVEETGPEGQQTVSQLTYQGITHDPETALDLDNQRKAEVKAQQAEEVDDDPDADAVSYSTAHEDETGDSGSPRQPETTVETEPADGPTPEELQDEVPMGAEAEPEEEIPIPEGFKAKVGLKLKWIWRILMRVIDTIISWLDELSKEYRYVHKELRKLKMAAKKQRTTQQPMVSDEGESADKEEATSDEAAEAATTDEGAEGETREEPRVTITEPSDMEKSGDSAAAGQSDQSNDGRGKPLFSFLYKSSSGKKDEVASVTATSSTTKFERSMIRPLRLLYALFYAIIAHSELLCFFLIILNHLIRANLLSLPLVIALFLWALLCIPRPTKRFWIFILTYEMIIVIYKYMFQFSFYPWNQPGVLAYSSENIPLWPPEVFGMVYSDNFSVLDLCLLLAVFFHRSILKSHGLWHESQVVPDLGDKTDEGEEGEKQETEDAEDGEKEEEEEKKKEKKDKKKKKKDKKKKDKKKKGDEEKEEEAAEADTEDAAATAKGDEDGEVEGAKGEDAEQREESEEEEEEEEEEKESLLEPFRRFYQQMIDPTFSATTDVYVAIFLLQFIMFIVLALFNHAFGEEKAASDVAELVNSNNIPTSFLILLLIQFFVIVIDRAIYLRKNVTAKFIFLVVWVIVIHIWLFFILPPINNRPFTENGPAKWFYFLNCIYFGLSCYQIRSGYPTRILGNFLYKRYSYASLVLFYGWKAIPFLAELRLIMDWVWTDTTLSLFHYAKIEDIYSNIYPAKCFRRNEKNLPTPRGQKQKMVMKYGMGGGMVLGLIFIIWFPLIFVSFANTVSIKNPPELSQIQLSFSGYQPIFTSVAQMDALEPLSDEEYNELVDKYANDLEARTFLTLYRQEDFVKVTYSGESDTTWEVSPPSREAFEKDLVSQHDLVLTFRYSFTRISGSDLVTPTVFGENTITLSNSDPDQKRIRDEIAAMLDVTEEKSPALIPQLFPGYLRVPLGGYVTPAAKILENGTFSDAFLQLNTGNYNITGLSGNLQWWDLFDNSGEKEIVIITLNERTASQLLAPLAGYGIIGLYVSLVLVIGRFVRMMFSGISYTIMFDELPNVDRILKLVLDIYLVRESGEMELEEDLTARLFFLYRSPETLIKVTKDKQD</sequence>
<feature type="region of interest" description="Disordered" evidence="11">
    <location>
        <begin position="1456"/>
        <end position="1530"/>
    </location>
</feature>
<proteinExistence type="inferred from homology"/>
<feature type="transmembrane region" description="Helical" evidence="12">
    <location>
        <begin position="1697"/>
        <end position="1719"/>
    </location>
</feature>
<gene>
    <name evidence="18" type="ORF">HOLleu_13522</name>
</gene>